<dbReference type="PANTHER" id="PTHR35848:SF6">
    <property type="entry name" value="CUPIN TYPE-2 DOMAIN-CONTAINING PROTEIN"/>
    <property type="match status" value="1"/>
</dbReference>
<evidence type="ECO:0000259" key="2">
    <source>
        <dbReference type="Pfam" id="PF07883"/>
    </source>
</evidence>
<dbReference type="KEGG" id="plyc:GXP70_03435"/>
<dbReference type="Pfam" id="PF07883">
    <property type="entry name" value="Cupin_2"/>
    <property type="match status" value="1"/>
</dbReference>
<reference evidence="3 4" key="1">
    <citation type="submission" date="2020-01" db="EMBL/GenBank/DDBJ databases">
        <title>Paenibacillus sp. nov., isolated from tomato rhizosphere.</title>
        <authorList>
            <person name="Weon H.-Y."/>
            <person name="Lee S.A."/>
        </authorList>
    </citation>
    <scope>NUCLEOTIDE SEQUENCE [LARGE SCALE GENOMIC DNA]</scope>
    <source>
        <strain evidence="3 4">12200R-189</strain>
    </source>
</reference>
<evidence type="ECO:0000313" key="3">
    <source>
        <dbReference type="EMBL" id="QHT59107.1"/>
    </source>
</evidence>
<dbReference type="SUPFAM" id="SSF51182">
    <property type="entry name" value="RmlC-like cupins"/>
    <property type="match status" value="1"/>
</dbReference>
<dbReference type="InterPro" id="IPR013096">
    <property type="entry name" value="Cupin_2"/>
</dbReference>
<sequence>MKKKNFLTAALEPLDHCHEGTGTLRHITLFDASEFESQLRFLNYTVLPPGTSIGLHKHAQDEEVYVILEGTGTMTVDGESTPVKPGDVFVNRPWGEHGLVNDSEEELRILVFEAGF</sequence>
<dbReference type="RefSeq" id="WP_162355175.1">
    <property type="nucleotide sequence ID" value="NZ_CP048209.1"/>
</dbReference>
<dbReference type="Proteomes" id="UP000476064">
    <property type="component" value="Chromosome"/>
</dbReference>
<dbReference type="EMBL" id="CP048209">
    <property type="protein sequence ID" value="QHT59107.1"/>
    <property type="molecule type" value="Genomic_DNA"/>
</dbReference>
<dbReference type="InterPro" id="IPR051610">
    <property type="entry name" value="GPI/OXD"/>
</dbReference>
<organism evidence="3 4">
    <name type="scientific">Paenibacillus lycopersici</name>
    <dbReference type="NCBI Taxonomy" id="2704462"/>
    <lineage>
        <taxon>Bacteria</taxon>
        <taxon>Bacillati</taxon>
        <taxon>Bacillota</taxon>
        <taxon>Bacilli</taxon>
        <taxon>Bacillales</taxon>
        <taxon>Paenibacillaceae</taxon>
        <taxon>Paenibacillus</taxon>
    </lineage>
</organism>
<dbReference type="Gene3D" id="2.60.120.10">
    <property type="entry name" value="Jelly Rolls"/>
    <property type="match status" value="1"/>
</dbReference>
<evidence type="ECO:0000256" key="1">
    <source>
        <dbReference type="ARBA" id="ARBA00022723"/>
    </source>
</evidence>
<name>A0A6C0FQE9_9BACL</name>
<protein>
    <submittedName>
        <fullName evidence="3">Cupin domain-containing protein</fullName>
    </submittedName>
</protein>
<keyword evidence="1" id="KW-0479">Metal-binding</keyword>
<dbReference type="GO" id="GO:0046872">
    <property type="term" value="F:metal ion binding"/>
    <property type="evidence" value="ECO:0007669"/>
    <property type="project" value="UniProtKB-KW"/>
</dbReference>
<evidence type="ECO:0000313" key="4">
    <source>
        <dbReference type="Proteomes" id="UP000476064"/>
    </source>
</evidence>
<dbReference type="InterPro" id="IPR014710">
    <property type="entry name" value="RmlC-like_jellyroll"/>
</dbReference>
<dbReference type="InterPro" id="IPR011051">
    <property type="entry name" value="RmlC_Cupin_sf"/>
</dbReference>
<dbReference type="AlphaFoldDB" id="A0A6C0FQE9"/>
<keyword evidence="4" id="KW-1185">Reference proteome</keyword>
<proteinExistence type="predicted"/>
<feature type="domain" description="Cupin type-2" evidence="2">
    <location>
        <begin position="45"/>
        <end position="111"/>
    </location>
</feature>
<dbReference type="PANTHER" id="PTHR35848">
    <property type="entry name" value="OXALATE-BINDING PROTEIN"/>
    <property type="match status" value="1"/>
</dbReference>
<accession>A0A6C0FQE9</accession>
<gene>
    <name evidence="3" type="ORF">GXP70_03435</name>
</gene>